<dbReference type="Gene3D" id="2.30.320.10">
    <property type="entry name" value="YwqG-like"/>
    <property type="match status" value="1"/>
</dbReference>
<gene>
    <name evidence="1" type="ORF">JOE68_005277</name>
</gene>
<dbReference type="RefSeq" id="WP_204844948.1">
    <property type="nucleotide sequence ID" value="NZ_JAFBCL010000001.1"/>
</dbReference>
<dbReference type="Proteomes" id="UP001195724">
    <property type="component" value="Unassembled WGS sequence"/>
</dbReference>
<keyword evidence="2" id="KW-1185">Reference proteome</keyword>
<name>A0ABS2SDS2_9PSEU</name>
<reference evidence="1 2" key="1">
    <citation type="submission" date="2021-01" db="EMBL/GenBank/DDBJ databases">
        <title>Sequencing the genomes of 1000 actinobacteria strains.</title>
        <authorList>
            <person name="Klenk H.-P."/>
        </authorList>
    </citation>
    <scope>NUCLEOTIDE SEQUENCE [LARGE SCALE GENOMIC DNA]</scope>
    <source>
        <strain evidence="1 2">DSM 44581</strain>
    </source>
</reference>
<dbReference type="EMBL" id="JAFBCL010000001">
    <property type="protein sequence ID" value="MBM7814412.1"/>
    <property type="molecule type" value="Genomic_DNA"/>
</dbReference>
<comment type="caution">
    <text evidence="1">The sequence shown here is derived from an EMBL/GenBank/DDBJ whole genome shotgun (WGS) entry which is preliminary data.</text>
</comment>
<dbReference type="InterPro" id="IPR015315">
    <property type="entry name" value="DUF1963"/>
</dbReference>
<protein>
    <submittedName>
        <fullName evidence="1">Uncharacterized protein YwqG</fullName>
    </submittedName>
</protein>
<proteinExistence type="predicted"/>
<evidence type="ECO:0000313" key="2">
    <source>
        <dbReference type="Proteomes" id="UP001195724"/>
    </source>
</evidence>
<dbReference type="Pfam" id="PF09234">
    <property type="entry name" value="DUF1963"/>
    <property type="match status" value="1"/>
</dbReference>
<evidence type="ECO:0000313" key="1">
    <source>
        <dbReference type="EMBL" id="MBM7814412.1"/>
    </source>
</evidence>
<accession>A0ABS2SDS2</accession>
<dbReference type="SUPFAM" id="SSF103032">
    <property type="entry name" value="Hypothetical protein YwqG"/>
    <property type="match status" value="1"/>
</dbReference>
<sequence>MDSYERFRRAAVDRDIPADEVEKFIDQLRFEILLGSTEPGEEVVGQSGGLPRLPVGAEWPSSRSGRPLPFIASVDCAALPRAEGLPLPEDGSLLFFLNHEEDWPAPLGADGPEHARVVYVPAGTETEVASPPPGHDEEGFFHQDIPFLAPEFELSASVAPVLPPWIEERDEFEFDDSEVLERLFNELEHVDELCELVDELWPEGRCCTFNLGGYCEHAGYGDSPLAELAGAGFTSRPETRAALPGAERLHSGEVEEYLLSREWVPLAQFSTGSENHYGCFLIDLEDLAAKQFDRMRSVTRFFK</sequence>
<organism evidence="1 2">
    <name type="scientific">Saccharothrix algeriensis</name>
    <dbReference type="NCBI Taxonomy" id="173560"/>
    <lineage>
        <taxon>Bacteria</taxon>
        <taxon>Bacillati</taxon>
        <taxon>Actinomycetota</taxon>
        <taxon>Actinomycetes</taxon>
        <taxon>Pseudonocardiales</taxon>
        <taxon>Pseudonocardiaceae</taxon>
        <taxon>Saccharothrix</taxon>
    </lineage>
</organism>
<dbReference type="InterPro" id="IPR035948">
    <property type="entry name" value="YwqG-like_sf"/>
</dbReference>